<sequence length="302" mass="34261">MRFKFAGFFVNVKKIKNAENKISKEDLEGLNGEITRRLRSETDVRLTARCDEVFMDKFDEKKAKSCLKDTGICIARDFINENVVDDVNLAIKDIVSKCVKFDLSDKDFVEEESYLMQKGGAKVSGYAALASYGKPVIQIRQGADQGMVDIFNADKLVPSIEKNIRNIFEQEDVKKALGKKGMEAKNLNIYINRGVEKTRGFHVDSYGEQIKGFVYLTDVLRLEDGPYTYVKKSHKKNLYRKINKLISEQYENETEAPIVPYEDVMPVLAPKGSLIISDQGGVHRGFPQSSEGERIVVVMNYK</sequence>
<gene>
    <name evidence="1" type="ORF">C8D72_2650</name>
</gene>
<keyword evidence="2" id="KW-1185">Reference proteome</keyword>
<reference evidence="1 2" key="1">
    <citation type="submission" date="2018-07" db="EMBL/GenBank/DDBJ databases">
        <title>Genomic Encyclopedia of Type Strains, Phase IV (KMG-IV): sequencing the most valuable type-strain genomes for metagenomic binning, comparative biology and taxonomic classification.</title>
        <authorList>
            <person name="Goeker M."/>
        </authorList>
    </citation>
    <scope>NUCLEOTIDE SEQUENCE [LARGE SCALE GENOMIC DNA]</scope>
    <source>
        <strain evidence="1 2">DSM 14324</strain>
    </source>
</reference>
<organism evidence="1 2">
    <name type="scientific">Kushneria indalinina DSM 14324</name>
    <dbReference type="NCBI Taxonomy" id="1122140"/>
    <lineage>
        <taxon>Bacteria</taxon>
        <taxon>Pseudomonadati</taxon>
        <taxon>Pseudomonadota</taxon>
        <taxon>Gammaproteobacteria</taxon>
        <taxon>Oceanospirillales</taxon>
        <taxon>Halomonadaceae</taxon>
        <taxon>Kushneria</taxon>
    </lineage>
</organism>
<dbReference type="AlphaFoldDB" id="A0A3D9DV64"/>
<comment type="caution">
    <text evidence="1">The sequence shown here is derived from an EMBL/GenBank/DDBJ whole genome shotgun (WGS) entry which is preliminary data.</text>
</comment>
<dbReference type="OrthoDB" id="549482at2"/>
<dbReference type="GO" id="GO:0016706">
    <property type="term" value="F:2-oxoglutarate-dependent dioxygenase activity"/>
    <property type="evidence" value="ECO:0007669"/>
    <property type="project" value="UniProtKB-ARBA"/>
</dbReference>
<protein>
    <submittedName>
        <fullName evidence="1">Phytanoyl-CoA dioxygenase PhyH</fullName>
    </submittedName>
</protein>
<dbReference type="InterPro" id="IPR008775">
    <property type="entry name" value="Phytyl_CoA_dOase-like"/>
</dbReference>
<evidence type="ECO:0000313" key="2">
    <source>
        <dbReference type="Proteomes" id="UP000256334"/>
    </source>
</evidence>
<dbReference type="Gene3D" id="2.60.120.620">
    <property type="entry name" value="q2cbj1_9rhob like domain"/>
    <property type="match status" value="1"/>
</dbReference>
<keyword evidence="1" id="KW-0223">Dioxygenase</keyword>
<evidence type="ECO:0000313" key="1">
    <source>
        <dbReference type="EMBL" id="REC94279.1"/>
    </source>
</evidence>
<keyword evidence="1" id="KW-0560">Oxidoreductase</keyword>
<accession>A0A3D9DV64</accession>
<dbReference type="Proteomes" id="UP000256334">
    <property type="component" value="Unassembled WGS sequence"/>
</dbReference>
<dbReference type="RefSeq" id="WP_115854863.1">
    <property type="nucleotide sequence ID" value="NZ_QRDJ01000008.1"/>
</dbReference>
<dbReference type="SUPFAM" id="SSF51197">
    <property type="entry name" value="Clavaminate synthase-like"/>
    <property type="match status" value="1"/>
</dbReference>
<name>A0A3D9DV64_9GAMM</name>
<dbReference type="EMBL" id="QRDJ01000008">
    <property type="protein sequence ID" value="REC94279.1"/>
    <property type="molecule type" value="Genomic_DNA"/>
</dbReference>
<proteinExistence type="predicted"/>
<dbReference type="Pfam" id="PF05721">
    <property type="entry name" value="PhyH"/>
    <property type="match status" value="1"/>
</dbReference>